<feature type="domain" description="Cyclic nucleotide-binding" evidence="4">
    <location>
        <begin position="13"/>
        <end position="133"/>
    </location>
</feature>
<dbReference type="Pfam" id="PF00027">
    <property type="entry name" value="cNMP_binding"/>
    <property type="match status" value="1"/>
</dbReference>
<dbReference type="InterPro" id="IPR018490">
    <property type="entry name" value="cNMP-bd_dom_sf"/>
</dbReference>
<sequence>MPQAVLNLRRIEFLAGLPMNAAEEMASIAELRRFPDGARIYTQGDLVSGIYVVVKGGLKVFRTDGRGRVQVLQFLKVGDCVGEVPVFDGGPTPSSAESHGETECWLIPAAPLRQIVHRHPEVAEMIIHHFTAKVRHLVTLVETLSLHSVPERVAQLLLEAHEANPMRSLVEFQETQEDLAQCIGASREAFSRALRLLTDLGLIQSTFPVVRILDLGKLQRYAKG</sequence>
<feature type="domain" description="HTH crp-type" evidence="5">
    <location>
        <begin position="147"/>
        <end position="216"/>
    </location>
</feature>
<comment type="caution">
    <text evidence="6">The sequence shown here is derived from an EMBL/GenBank/DDBJ whole genome shotgun (WGS) entry which is preliminary data.</text>
</comment>
<dbReference type="SUPFAM" id="SSF46785">
    <property type="entry name" value="Winged helix' DNA-binding domain"/>
    <property type="match status" value="1"/>
</dbReference>
<dbReference type="PANTHER" id="PTHR24567">
    <property type="entry name" value="CRP FAMILY TRANSCRIPTIONAL REGULATORY PROTEIN"/>
    <property type="match status" value="1"/>
</dbReference>
<keyword evidence="2" id="KW-0238">DNA-binding</keyword>
<evidence type="ECO:0000256" key="3">
    <source>
        <dbReference type="ARBA" id="ARBA00023163"/>
    </source>
</evidence>
<evidence type="ECO:0000259" key="5">
    <source>
        <dbReference type="PROSITE" id="PS51063"/>
    </source>
</evidence>
<proteinExistence type="predicted"/>
<dbReference type="InterPro" id="IPR014710">
    <property type="entry name" value="RmlC-like_jellyroll"/>
</dbReference>
<organism evidence="6 7">
    <name type="scientific">Candidatus Geothrix odensensis</name>
    <dbReference type="NCBI Taxonomy" id="2954440"/>
    <lineage>
        <taxon>Bacteria</taxon>
        <taxon>Pseudomonadati</taxon>
        <taxon>Acidobacteriota</taxon>
        <taxon>Holophagae</taxon>
        <taxon>Holophagales</taxon>
        <taxon>Holophagaceae</taxon>
        <taxon>Geothrix</taxon>
    </lineage>
</organism>
<dbReference type="CDD" id="cd00038">
    <property type="entry name" value="CAP_ED"/>
    <property type="match status" value="1"/>
</dbReference>
<dbReference type="PROSITE" id="PS51063">
    <property type="entry name" value="HTH_CRP_2"/>
    <property type="match status" value="1"/>
</dbReference>
<dbReference type="InterPro" id="IPR050397">
    <property type="entry name" value="Env_Response_Regulators"/>
</dbReference>
<dbReference type="InterPro" id="IPR000595">
    <property type="entry name" value="cNMP-bd_dom"/>
</dbReference>
<evidence type="ECO:0000313" key="6">
    <source>
        <dbReference type="EMBL" id="MBK8572087.1"/>
    </source>
</evidence>
<keyword evidence="3" id="KW-0804">Transcription</keyword>
<dbReference type="PROSITE" id="PS50042">
    <property type="entry name" value="CNMP_BINDING_3"/>
    <property type="match status" value="1"/>
</dbReference>
<keyword evidence="1" id="KW-0805">Transcription regulation</keyword>
<dbReference type="InterPro" id="IPR036390">
    <property type="entry name" value="WH_DNA-bd_sf"/>
</dbReference>
<dbReference type="InterPro" id="IPR012318">
    <property type="entry name" value="HTH_CRP"/>
</dbReference>
<evidence type="ECO:0000256" key="2">
    <source>
        <dbReference type="ARBA" id="ARBA00023125"/>
    </source>
</evidence>
<accession>A0A936F2S4</accession>
<dbReference type="Proteomes" id="UP000709959">
    <property type="component" value="Unassembled WGS sequence"/>
</dbReference>
<gene>
    <name evidence="6" type="ORF">IPN91_05440</name>
</gene>
<dbReference type="PANTHER" id="PTHR24567:SF74">
    <property type="entry name" value="HTH-TYPE TRANSCRIPTIONAL REGULATOR ARCR"/>
    <property type="match status" value="1"/>
</dbReference>
<reference evidence="6 7" key="1">
    <citation type="submission" date="2020-10" db="EMBL/GenBank/DDBJ databases">
        <title>Connecting structure to function with the recovery of over 1000 high-quality activated sludge metagenome-assembled genomes encoding full-length rRNA genes using long-read sequencing.</title>
        <authorList>
            <person name="Singleton C.M."/>
            <person name="Petriglieri F."/>
            <person name="Kristensen J.M."/>
            <person name="Kirkegaard R.H."/>
            <person name="Michaelsen T.Y."/>
            <person name="Andersen M.H."/>
            <person name="Karst S.M."/>
            <person name="Dueholm M.S."/>
            <person name="Nielsen P.H."/>
            <person name="Albertsen M."/>
        </authorList>
    </citation>
    <scope>NUCLEOTIDE SEQUENCE [LARGE SCALE GENOMIC DNA]</scope>
    <source>
        <strain evidence="6">OdNE_18-Q3-R46-58_MAXAC.008</strain>
    </source>
</reference>
<evidence type="ECO:0000259" key="4">
    <source>
        <dbReference type="PROSITE" id="PS50042"/>
    </source>
</evidence>
<dbReference type="GO" id="GO:0003700">
    <property type="term" value="F:DNA-binding transcription factor activity"/>
    <property type="evidence" value="ECO:0007669"/>
    <property type="project" value="TreeGrafter"/>
</dbReference>
<protein>
    <submittedName>
        <fullName evidence="6">Crp/Fnr family transcriptional regulator</fullName>
    </submittedName>
</protein>
<evidence type="ECO:0000256" key="1">
    <source>
        <dbReference type="ARBA" id="ARBA00023015"/>
    </source>
</evidence>
<evidence type="ECO:0000313" key="7">
    <source>
        <dbReference type="Proteomes" id="UP000709959"/>
    </source>
</evidence>
<name>A0A936F2S4_9BACT</name>
<dbReference type="GO" id="GO:0005829">
    <property type="term" value="C:cytosol"/>
    <property type="evidence" value="ECO:0007669"/>
    <property type="project" value="TreeGrafter"/>
</dbReference>
<dbReference type="SUPFAM" id="SSF51206">
    <property type="entry name" value="cAMP-binding domain-like"/>
    <property type="match status" value="1"/>
</dbReference>
<dbReference type="Gene3D" id="2.60.120.10">
    <property type="entry name" value="Jelly Rolls"/>
    <property type="match status" value="1"/>
</dbReference>
<dbReference type="GO" id="GO:0003677">
    <property type="term" value="F:DNA binding"/>
    <property type="evidence" value="ECO:0007669"/>
    <property type="project" value="UniProtKB-KW"/>
</dbReference>
<dbReference type="EMBL" id="JADKCH010000003">
    <property type="protein sequence ID" value="MBK8572087.1"/>
    <property type="molecule type" value="Genomic_DNA"/>
</dbReference>
<dbReference type="AlphaFoldDB" id="A0A936F2S4"/>
<dbReference type="InterPro" id="IPR036388">
    <property type="entry name" value="WH-like_DNA-bd_sf"/>
</dbReference>
<dbReference type="SMART" id="SM00100">
    <property type="entry name" value="cNMP"/>
    <property type="match status" value="1"/>
</dbReference>
<dbReference type="Pfam" id="PF13545">
    <property type="entry name" value="HTH_Crp_2"/>
    <property type="match status" value="1"/>
</dbReference>
<dbReference type="Gene3D" id="1.10.10.10">
    <property type="entry name" value="Winged helix-like DNA-binding domain superfamily/Winged helix DNA-binding domain"/>
    <property type="match status" value="1"/>
</dbReference>